<feature type="compositionally biased region" description="Basic and acidic residues" evidence="2">
    <location>
        <begin position="76"/>
        <end position="88"/>
    </location>
</feature>
<dbReference type="Pfam" id="PF24883">
    <property type="entry name" value="NPHP3_N"/>
    <property type="match status" value="1"/>
</dbReference>
<dbReference type="InterPro" id="IPR027417">
    <property type="entry name" value="P-loop_NTPase"/>
</dbReference>
<dbReference type="STRING" id="690307.A0A1L9WFJ6"/>
<evidence type="ECO:0000313" key="5">
    <source>
        <dbReference type="Proteomes" id="UP000184546"/>
    </source>
</evidence>
<dbReference type="PANTHER" id="PTHR10039:SF16">
    <property type="entry name" value="GPI INOSITOL-DEACYLASE"/>
    <property type="match status" value="1"/>
</dbReference>
<dbReference type="EMBL" id="KV878992">
    <property type="protein sequence ID" value="OJJ94952.1"/>
    <property type="molecule type" value="Genomic_DNA"/>
</dbReference>
<reference evidence="5" key="1">
    <citation type="journal article" date="2017" name="Genome Biol.">
        <title>Comparative genomics reveals high biological diversity and specific adaptations in the industrially and medically important fungal genus Aspergillus.</title>
        <authorList>
            <person name="de Vries R.P."/>
            <person name="Riley R."/>
            <person name="Wiebenga A."/>
            <person name="Aguilar-Osorio G."/>
            <person name="Amillis S."/>
            <person name="Uchima C.A."/>
            <person name="Anderluh G."/>
            <person name="Asadollahi M."/>
            <person name="Askin M."/>
            <person name="Barry K."/>
            <person name="Battaglia E."/>
            <person name="Bayram O."/>
            <person name="Benocci T."/>
            <person name="Braus-Stromeyer S.A."/>
            <person name="Caldana C."/>
            <person name="Canovas D."/>
            <person name="Cerqueira G.C."/>
            <person name="Chen F."/>
            <person name="Chen W."/>
            <person name="Choi C."/>
            <person name="Clum A."/>
            <person name="Dos Santos R.A."/>
            <person name="Damasio A.R."/>
            <person name="Diallinas G."/>
            <person name="Emri T."/>
            <person name="Fekete E."/>
            <person name="Flipphi M."/>
            <person name="Freyberg S."/>
            <person name="Gallo A."/>
            <person name="Gournas C."/>
            <person name="Habgood R."/>
            <person name="Hainaut M."/>
            <person name="Harispe M.L."/>
            <person name="Henrissat B."/>
            <person name="Hilden K.S."/>
            <person name="Hope R."/>
            <person name="Hossain A."/>
            <person name="Karabika E."/>
            <person name="Karaffa L."/>
            <person name="Karanyi Z."/>
            <person name="Krasevec N."/>
            <person name="Kuo A."/>
            <person name="Kusch H."/>
            <person name="LaButti K."/>
            <person name="Lagendijk E.L."/>
            <person name="Lapidus A."/>
            <person name="Levasseur A."/>
            <person name="Lindquist E."/>
            <person name="Lipzen A."/>
            <person name="Logrieco A.F."/>
            <person name="MacCabe A."/>
            <person name="Maekelae M.R."/>
            <person name="Malavazi I."/>
            <person name="Melin P."/>
            <person name="Meyer V."/>
            <person name="Mielnichuk N."/>
            <person name="Miskei M."/>
            <person name="Molnar A.P."/>
            <person name="Mule G."/>
            <person name="Ngan C.Y."/>
            <person name="Orejas M."/>
            <person name="Orosz E."/>
            <person name="Ouedraogo J.P."/>
            <person name="Overkamp K.M."/>
            <person name="Park H.-S."/>
            <person name="Perrone G."/>
            <person name="Piumi F."/>
            <person name="Punt P.J."/>
            <person name="Ram A.F."/>
            <person name="Ramon A."/>
            <person name="Rauscher S."/>
            <person name="Record E."/>
            <person name="Riano-Pachon D.M."/>
            <person name="Robert V."/>
            <person name="Roehrig J."/>
            <person name="Ruller R."/>
            <person name="Salamov A."/>
            <person name="Salih N.S."/>
            <person name="Samson R.A."/>
            <person name="Sandor E."/>
            <person name="Sanguinetti M."/>
            <person name="Schuetze T."/>
            <person name="Sepcic K."/>
            <person name="Shelest E."/>
            <person name="Sherlock G."/>
            <person name="Sophianopoulou V."/>
            <person name="Squina F.M."/>
            <person name="Sun H."/>
            <person name="Susca A."/>
            <person name="Todd R.B."/>
            <person name="Tsang A."/>
            <person name="Unkles S.E."/>
            <person name="van de Wiele N."/>
            <person name="van Rossen-Uffink D."/>
            <person name="Oliveira J.V."/>
            <person name="Vesth T.C."/>
            <person name="Visser J."/>
            <person name="Yu J.-H."/>
            <person name="Zhou M."/>
            <person name="Andersen M.R."/>
            <person name="Archer D.B."/>
            <person name="Baker S.E."/>
            <person name="Benoit I."/>
            <person name="Brakhage A.A."/>
            <person name="Braus G.H."/>
            <person name="Fischer R."/>
            <person name="Frisvad J.C."/>
            <person name="Goldman G.H."/>
            <person name="Houbraken J."/>
            <person name="Oakley B."/>
            <person name="Pocsi I."/>
            <person name="Scazzocchio C."/>
            <person name="Seiboth B."/>
            <person name="vanKuyk P.A."/>
            <person name="Wortman J."/>
            <person name="Dyer P.S."/>
            <person name="Grigoriev I.V."/>
        </authorList>
    </citation>
    <scope>NUCLEOTIDE SEQUENCE [LARGE SCALE GENOMIC DNA]</scope>
    <source>
        <strain evidence="5">ATCC 16872 / CBS 172.66 / WB 5094</strain>
    </source>
</reference>
<gene>
    <name evidence="4" type="ORF">ASPACDRAFT_64872</name>
</gene>
<evidence type="ECO:0000313" key="4">
    <source>
        <dbReference type="EMBL" id="OJJ94952.1"/>
    </source>
</evidence>
<name>A0A1L9WFJ6_ASPA1</name>
<organism evidence="4 5">
    <name type="scientific">Aspergillus aculeatus (strain ATCC 16872 / CBS 172.66 / WB 5094)</name>
    <dbReference type="NCBI Taxonomy" id="690307"/>
    <lineage>
        <taxon>Eukaryota</taxon>
        <taxon>Fungi</taxon>
        <taxon>Dikarya</taxon>
        <taxon>Ascomycota</taxon>
        <taxon>Pezizomycotina</taxon>
        <taxon>Eurotiomycetes</taxon>
        <taxon>Eurotiomycetidae</taxon>
        <taxon>Eurotiales</taxon>
        <taxon>Aspergillaceae</taxon>
        <taxon>Aspergillus</taxon>
        <taxon>Aspergillus subgen. Circumdati</taxon>
    </lineage>
</organism>
<dbReference type="Gene3D" id="3.40.50.300">
    <property type="entry name" value="P-loop containing nucleotide triphosphate hydrolases"/>
    <property type="match status" value="1"/>
</dbReference>
<dbReference type="AlphaFoldDB" id="A0A1L9WFJ6"/>
<dbReference type="OMA" id="ECCEMAR"/>
<accession>A0A1L9WFJ6</accession>
<dbReference type="Proteomes" id="UP000184546">
    <property type="component" value="Unassembled WGS sequence"/>
</dbReference>
<feature type="domain" description="Nephrocystin 3-like N-terminal" evidence="3">
    <location>
        <begin position="343"/>
        <end position="509"/>
    </location>
</feature>
<evidence type="ECO:0000259" key="3">
    <source>
        <dbReference type="Pfam" id="PF24883"/>
    </source>
</evidence>
<evidence type="ECO:0000256" key="2">
    <source>
        <dbReference type="SAM" id="MobiDB-lite"/>
    </source>
</evidence>
<dbReference type="GeneID" id="30977861"/>
<keyword evidence="1" id="KW-0677">Repeat</keyword>
<evidence type="ECO:0000256" key="1">
    <source>
        <dbReference type="ARBA" id="ARBA00022737"/>
    </source>
</evidence>
<dbReference type="RefSeq" id="XP_020051292.1">
    <property type="nucleotide sequence ID" value="XM_020204047.1"/>
</dbReference>
<feature type="compositionally biased region" description="Polar residues" evidence="2">
    <location>
        <begin position="65"/>
        <end position="75"/>
    </location>
</feature>
<proteinExistence type="predicted"/>
<dbReference type="PANTHER" id="PTHR10039">
    <property type="entry name" value="AMELOGENIN"/>
    <property type="match status" value="1"/>
</dbReference>
<protein>
    <recommendedName>
        <fullName evidence="3">Nephrocystin 3-like N-terminal domain-containing protein</fullName>
    </recommendedName>
</protein>
<dbReference type="VEuPathDB" id="FungiDB:ASPACDRAFT_64872"/>
<keyword evidence="5" id="KW-1185">Reference proteome</keyword>
<dbReference type="InterPro" id="IPR056884">
    <property type="entry name" value="NPHP3-like_N"/>
</dbReference>
<dbReference type="OrthoDB" id="4472712at2759"/>
<feature type="region of interest" description="Disordered" evidence="2">
    <location>
        <begin position="59"/>
        <end position="164"/>
    </location>
</feature>
<sequence length="567" mass="65206">MHKAPRTAEPTHNQFFSTGGSNSECLCPLLATQNWSYAERVNANMRRLRKSHGWDRIRHKETNADCGSTSSSSTRHNPDQPTEQHPKESSTSSVLCRDSTPKEIDYSEDLQPEDVSQGNSAVLPKHIQHNNTHRPLAYMAREEDAEEESNPHEPSKKNHPFGYEPVTATSQQGQSLDVIIKVLQQKQKQCEEETWTFDVGQHKIIIRDYAFKCAIWMQLIGDLIIPVAPSQAAGPWELIKKVPIAFDKQMTALLRTVDRVLQVTHRARVYEIIYSADDSGIEETLRHDLVNIYQAILELLSYITDLLSKTTMERVLKEIFNQSTGLFSDLAAKERELKNTASGTGEWLLQYRVFRQWKKSSFTAALWLRGSQSGTDNSQADTGKTFLTSRVIDHVEGTLRTTANDEGFAYFYCNRTEDIRTRFLAVAQSYVRQLSSSANEINFYYIQFKLRICYKEQRICAFLNLYPRTILILDAFDECNPILRKELLRLFEDLLLISTKLIKLFISSRPNRDIRSRFQSHPNIEIQSTDNRDDIEAYIQQRIPDVIEYEELHAEVISTLLEKCDGI</sequence>